<protein>
    <submittedName>
        <fullName evidence="1">Uncharacterized protein</fullName>
    </submittedName>
</protein>
<dbReference type="EMBL" id="LBSV01000010">
    <property type="protein sequence ID" value="KKQ25234.1"/>
    <property type="molecule type" value="Genomic_DNA"/>
</dbReference>
<evidence type="ECO:0000313" key="1">
    <source>
        <dbReference type="EMBL" id="KKQ25234.1"/>
    </source>
</evidence>
<comment type="caution">
    <text evidence="1">The sequence shown here is derived from an EMBL/GenBank/DDBJ whole genome shotgun (WGS) entry which is preliminary data.</text>
</comment>
<dbReference type="AlphaFoldDB" id="A0A0G0ILY9"/>
<gene>
    <name evidence="1" type="ORF">US40_C0010G0017</name>
</gene>
<name>A0A0G0ILY9_9BACT</name>
<reference evidence="1 2" key="1">
    <citation type="journal article" date="2015" name="Nature">
        <title>rRNA introns, odd ribosomes, and small enigmatic genomes across a large radiation of phyla.</title>
        <authorList>
            <person name="Brown C.T."/>
            <person name="Hug L.A."/>
            <person name="Thomas B.C."/>
            <person name="Sharon I."/>
            <person name="Castelle C.J."/>
            <person name="Singh A."/>
            <person name="Wilkins M.J."/>
            <person name="Williams K.H."/>
            <person name="Banfield J.F."/>
        </authorList>
    </citation>
    <scope>NUCLEOTIDE SEQUENCE [LARGE SCALE GENOMIC DNA]</scope>
</reference>
<evidence type="ECO:0000313" key="2">
    <source>
        <dbReference type="Proteomes" id="UP000034917"/>
    </source>
</evidence>
<organism evidence="1 2">
    <name type="scientific">Candidatus Roizmanbacteria bacterium GW2011_GWC2_37_13</name>
    <dbReference type="NCBI Taxonomy" id="1618486"/>
    <lineage>
        <taxon>Bacteria</taxon>
        <taxon>Candidatus Roizmaniibacteriota</taxon>
    </lineage>
</organism>
<dbReference type="Proteomes" id="UP000034917">
    <property type="component" value="Unassembled WGS sequence"/>
</dbReference>
<proteinExistence type="predicted"/>
<sequence>MKKTTNGLATKKDLKETEERLDKKINAVKNYFDFQLEPIHEFVKEFKEFKNNIFDKLDWLIGRYRKFDEELAVKTEQDKRIEKRVEKLEKRVFAS</sequence>
<accession>A0A0G0ILY9</accession>